<dbReference type="Proteomes" id="UP000492821">
    <property type="component" value="Unassembled WGS sequence"/>
</dbReference>
<dbReference type="WBParaSite" id="Pan_g12228.t1">
    <property type="protein sequence ID" value="Pan_g12228.t1"/>
    <property type="gene ID" value="Pan_g12228"/>
</dbReference>
<keyword evidence="1" id="KW-0472">Membrane</keyword>
<protein>
    <submittedName>
        <fullName evidence="3">7TM GPCR serpentine receptor class x (Srx) domain-containing protein</fullName>
    </submittedName>
</protein>
<keyword evidence="2" id="KW-1185">Reference proteome</keyword>
<proteinExistence type="predicted"/>
<keyword evidence="1" id="KW-0812">Transmembrane</keyword>
<evidence type="ECO:0000313" key="2">
    <source>
        <dbReference type="Proteomes" id="UP000492821"/>
    </source>
</evidence>
<sequence length="75" mass="8810">MNGILHNLPQPWRFIAFDTWIIAIGLSIMNTPIGFIYQYSVIVHNKDVSLKRQLCYFFSASSVAVFYSCLYYYIF</sequence>
<name>A0A7E4ZR63_PANRE</name>
<evidence type="ECO:0000313" key="3">
    <source>
        <dbReference type="WBParaSite" id="Pan_g12228.t1"/>
    </source>
</evidence>
<reference evidence="2" key="1">
    <citation type="journal article" date="2013" name="Genetics">
        <title>The draft genome and transcriptome of Panagrellus redivivus are shaped by the harsh demands of a free-living lifestyle.</title>
        <authorList>
            <person name="Srinivasan J."/>
            <person name="Dillman A.R."/>
            <person name="Macchietto M.G."/>
            <person name="Heikkinen L."/>
            <person name="Lakso M."/>
            <person name="Fracchia K.M."/>
            <person name="Antoshechkin I."/>
            <person name="Mortazavi A."/>
            <person name="Wong G."/>
            <person name="Sternberg P.W."/>
        </authorList>
    </citation>
    <scope>NUCLEOTIDE SEQUENCE [LARGE SCALE GENOMIC DNA]</scope>
    <source>
        <strain evidence="2">MT8872</strain>
    </source>
</reference>
<feature type="transmembrane region" description="Helical" evidence="1">
    <location>
        <begin position="20"/>
        <end position="42"/>
    </location>
</feature>
<reference evidence="3" key="2">
    <citation type="submission" date="2020-10" db="UniProtKB">
        <authorList>
            <consortium name="WormBaseParasite"/>
        </authorList>
    </citation>
    <scope>IDENTIFICATION</scope>
</reference>
<feature type="transmembrane region" description="Helical" evidence="1">
    <location>
        <begin position="54"/>
        <end position="74"/>
    </location>
</feature>
<accession>A0A7E4ZR63</accession>
<dbReference type="AlphaFoldDB" id="A0A7E4ZR63"/>
<evidence type="ECO:0000256" key="1">
    <source>
        <dbReference type="SAM" id="Phobius"/>
    </source>
</evidence>
<organism evidence="2 3">
    <name type="scientific">Panagrellus redivivus</name>
    <name type="common">Microworm</name>
    <dbReference type="NCBI Taxonomy" id="6233"/>
    <lineage>
        <taxon>Eukaryota</taxon>
        <taxon>Metazoa</taxon>
        <taxon>Ecdysozoa</taxon>
        <taxon>Nematoda</taxon>
        <taxon>Chromadorea</taxon>
        <taxon>Rhabditida</taxon>
        <taxon>Tylenchina</taxon>
        <taxon>Panagrolaimomorpha</taxon>
        <taxon>Panagrolaimoidea</taxon>
        <taxon>Panagrolaimidae</taxon>
        <taxon>Panagrellus</taxon>
    </lineage>
</organism>
<keyword evidence="1" id="KW-1133">Transmembrane helix</keyword>